<feature type="compositionally biased region" description="Polar residues" evidence="1">
    <location>
        <begin position="513"/>
        <end position="532"/>
    </location>
</feature>
<dbReference type="KEGG" id="cvr:CHLNCDRAFT_58206"/>
<feature type="region of interest" description="Disordered" evidence="1">
    <location>
        <begin position="513"/>
        <end position="583"/>
    </location>
</feature>
<dbReference type="OrthoDB" id="549336at2759"/>
<dbReference type="Proteomes" id="UP000008141">
    <property type="component" value="Unassembled WGS sequence"/>
</dbReference>
<accession>E1ZI70</accession>
<keyword evidence="2" id="KW-1133">Transmembrane helix</keyword>
<dbReference type="eggNOG" id="ENOG502RYIU">
    <property type="taxonomic scope" value="Eukaryota"/>
</dbReference>
<name>E1ZI70_CHLVA</name>
<dbReference type="AlphaFoldDB" id="E1ZI70"/>
<feature type="transmembrane region" description="Helical" evidence="2">
    <location>
        <begin position="39"/>
        <end position="59"/>
    </location>
</feature>
<gene>
    <name evidence="3" type="ORF">CHLNCDRAFT_58206</name>
</gene>
<evidence type="ECO:0000256" key="2">
    <source>
        <dbReference type="SAM" id="Phobius"/>
    </source>
</evidence>
<keyword evidence="2" id="KW-0472">Membrane</keyword>
<organism evidence="4">
    <name type="scientific">Chlorella variabilis</name>
    <name type="common">Green alga</name>
    <dbReference type="NCBI Taxonomy" id="554065"/>
    <lineage>
        <taxon>Eukaryota</taxon>
        <taxon>Viridiplantae</taxon>
        <taxon>Chlorophyta</taxon>
        <taxon>core chlorophytes</taxon>
        <taxon>Trebouxiophyceae</taxon>
        <taxon>Chlorellales</taxon>
        <taxon>Chlorellaceae</taxon>
        <taxon>Chlorella clade</taxon>
        <taxon>Chlorella</taxon>
    </lineage>
</organism>
<keyword evidence="4" id="KW-1185">Reference proteome</keyword>
<dbReference type="EMBL" id="GL433847">
    <property type="protein sequence ID" value="EFN54725.1"/>
    <property type="molecule type" value="Genomic_DNA"/>
</dbReference>
<dbReference type="InParanoid" id="E1ZI70"/>
<reference evidence="3 4" key="1">
    <citation type="journal article" date="2010" name="Plant Cell">
        <title>The Chlorella variabilis NC64A genome reveals adaptation to photosymbiosis, coevolution with viruses, and cryptic sex.</title>
        <authorList>
            <person name="Blanc G."/>
            <person name="Duncan G."/>
            <person name="Agarkova I."/>
            <person name="Borodovsky M."/>
            <person name="Gurnon J."/>
            <person name="Kuo A."/>
            <person name="Lindquist E."/>
            <person name="Lucas S."/>
            <person name="Pangilinan J."/>
            <person name="Polle J."/>
            <person name="Salamov A."/>
            <person name="Terry A."/>
            <person name="Yamada T."/>
            <person name="Dunigan D.D."/>
            <person name="Grigoriev I.V."/>
            <person name="Claverie J.M."/>
            <person name="Van Etten J.L."/>
        </authorList>
    </citation>
    <scope>NUCLEOTIDE SEQUENCE [LARGE SCALE GENOMIC DNA]</scope>
    <source>
        <strain evidence="3 4">NC64A</strain>
    </source>
</reference>
<dbReference type="GeneID" id="17354035"/>
<sequence>MPAAWLLGLGLQQPSPKHAGYVAAPGGSPTHRRRGLSRFRLFVAISGALVLAFLANNYAALMPMDRALYEWSLKGCPTKILDLTTTMQASYQAAVAAGLDPELGNPTLRKPKTAILNFVRYHTEVVAVAVFHFVKLRHNVTVFTRDDPFDMGDVINPYFWKGFRKFERFFEHFHEYDNVVVATFPTCHDPTFRELLSLGLPQRYIVLVHNPEYLNSTEVVGLLKQGDVRVLTISPHVGAYAREILDAQGAGEVEQDWIAPMMPVVYPEECEPGGWQEVQPACDRGQRWVKEEPPAVVGTGRRQSFCIQGKVDPARRNYATIFSEMLAHKEALLAANLSVTILGKGGGRKNKVLLQLPEELVDAGLLRHYASLPFQEYYEVLHSCIAVAPAFANDAYYVNKGSSSIGASLISGTPLIAHRYMLKSYNFLEESAVFLADEPMSDVEAMLWVLGLDLDLREAKVVGLGALRAEMYDRNLQVLQRMLGERYMYKHRVATGAEKGQYKPLYIDMTTPTKFQGQPKNATLPRSGSSTPAAARDAPQESSIAGGGGSGSGKAGRQAKVEAAAQAGSGWEQARRRRLQQRR</sequence>
<evidence type="ECO:0000313" key="4">
    <source>
        <dbReference type="Proteomes" id="UP000008141"/>
    </source>
</evidence>
<proteinExistence type="predicted"/>
<evidence type="ECO:0000313" key="3">
    <source>
        <dbReference type="EMBL" id="EFN54725.1"/>
    </source>
</evidence>
<keyword evidence="2" id="KW-0812">Transmembrane</keyword>
<feature type="compositionally biased region" description="Gly residues" evidence="1">
    <location>
        <begin position="545"/>
        <end position="554"/>
    </location>
</feature>
<dbReference type="RefSeq" id="XP_005846827.1">
    <property type="nucleotide sequence ID" value="XM_005846765.1"/>
</dbReference>
<protein>
    <submittedName>
        <fullName evidence="3">Uncharacterized protein</fullName>
    </submittedName>
</protein>
<evidence type="ECO:0000256" key="1">
    <source>
        <dbReference type="SAM" id="MobiDB-lite"/>
    </source>
</evidence>